<reference evidence="2" key="1">
    <citation type="submission" date="2019-11" db="EMBL/GenBank/DDBJ databases">
        <title>Genomic insights into an expanded diversity of filamentous marine cyanobacteria reveals the extraordinary biosynthetic potential of Moorea and Okeania.</title>
        <authorList>
            <person name="Ferreira Leao T."/>
            <person name="Wang M."/>
            <person name="Moss N."/>
            <person name="Da Silva R."/>
            <person name="Sanders J."/>
            <person name="Nurk S."/>
            <person name="Gurevich A."/>
            <person name="Humphrey G."/>
            <person name="Reher R."/>
            <person name="Zhu Q."/>
            <person name="Belda-Ferre P."/>
            <person name="Glukhov E."/>
            <person name="Rex R."/>
            <person name="Dorrestein P.C."/>
            <person name="Knight R."/>
            <person name="Pevzner P."/>
            <person name="Gerwick W.H."/>
            <person name="Gerwick L."/>
        </authorList>
    </citation>
    <scope>NUCLEOTIDE SEQUENCE</scope>
    <source>
        <strain evidence="2">SIO1C4</strain>
    </source>
</reference>
<dbReference type="SUPFAM" id="SSF54373">
    <property type="entry name" value="FAD-linked reductases, C-terminal domain"/>
    <property type="match status" value="1"/>
</dbReference>
<accession>A0A6B3NFJ1</accession>
<dbReference type="Gene3D" id="3.90.660.10">
    <property type="match status" value="2"/>
</dbReference>
<dbReference type="InterPro" id="IPR036188">
    <property type="entry name" value="FAD/NAD-bd_sf"/>
</dbReference>
<dbReference type="InterPro" id="IPR050281">
    <property type="entry name" value="Flavin_monoamine_oxidase"/>
</dbReference>
<comment type="caution">
    <text evidence="2">The sequence shown here is derived from an EMBL/GenBank/DDBJ whole genome shotgun (WGS) entry which is preliminary data.</text>
</comment>
<name>A0A6B3NFJ1_9CYAN</name>
<sequence length="374" mass="41665">LDDGDKKALLDGSFIGNPKLVEFDNKSWHCYLKNETEASDDAIDMMGKALIIRGVWDWSLAAILRDELSHGESEEDRQLCAIEGGMDLLPKELEKLLDGKANIHYGHKVKSIDAKNNKVTFENGKYVDFTDKKLLCTIPFSVLKNLELPNFSEVKKNAINRLGSDYASSMKILFYYKKRFWEDEGTPIVNSGRSVSEEEMLQLYYPFPANNTPSCLEELPTLDSAAPASGLFSLYVGDSPSLIEARKTAQTESFGDSDIPGVLLASYTYNKLSEALCNMEQGKASNKVLCNLSNFHKGAPEPDEKEEWCWDEKEHFKGAFAITTPGTLTQFLAEGKKPERAIYFAGEHLSIAPGWIQGALESSLREVAKMVSSD</sequence>
<proteinExistence type="predicted"/>
<dbReference type="AlphaFoldDB" id="A0A6B3NFJ1"/>
<dbReference type="GO" id="GO:0016491">
    <property type="term" value="F:oxidoreductase activity"/>
    <property type="evidence" value="ECO:0007669"/>
    <property type="project" value="InterPro"/>
</dbReference>
<dbReference type="InterPro" id="IPR002937">
    <property type="entry name" value="Amino_oxidase"/>
</dbReference>
<dbReference type="EMBL" id="JAAHFQ010001055">
    <property type="protein sequence ID" value="NER32076.1"/>
    <property type="molecule type" value="Genomic_DNA"/>
</dbReference>
<feature type="domain" description="Amine oxidase" evidence="1">
    <location>
        <begin position="73"/>
        <end position="370"/>
    </location>
</feature>
<feature type="non-terminal residue" evidence="2">
    <location>
        <position position="1"/>
    </location>
</feature>
<dbReference type="Pfam" id="PF01593">
    <property type="entry name" value="Amino_oxidase"/>
    <property type="match status" value="1"/>
</dbReference>
<dbReference type="PANTHER" id="PTHR10742">
    <property type="entry name" value="FLAVIN MONOAMINE OXIDASE"/>
    <property type="match status" value="1"/>
</dbReference>
<dbReference type="SUPFAM" id="SSF51905">
    <property type="entry name" value="FAD/NAD(P)-binding domain"/>
    <property type="match status" value="1"/>
</dbReference>
<evidence type="ECO:0000313" key="2">
    <source>
        <dbReference type="EMBL" id="NER32076.1"/>
    </source>
</evidence>
<dbReference type="Gene3D" id="3.50.50.60">
    <property type="entry name" value="FAD/NAD(P)-binding domain"/>
    <property type="match status" value="2"/>
</dbReference>
<organism evidence="2">
    <name type="scientific">Symploca sp. SIO1C4</name>
    <dbReference type="NCBI Taxonomy" id="2607765"/>
    <lineage>
        <taxon>Bacteria</taxon>
        <taxon>Bacillati</taxon>
        <taxon>Cyanobacteriota</taxon>
        <taxon>Cyanophyceae</taxon>
        <taxon>Coleofasciculales</taxon>
        <taxon>Coleofasciculaceae</taxon>
        <taxon>Symploca</taxon>
    </lineage>
</organism>
<evidence type="ECO:0000259" key="1">
    <source>
        <dbReference type="Pfam" id="PF01593"/>
    </source>
</evidence>
<protein>
    <recommendedName>
        <fullName evidence="1">Amine oxidase domain-containing protein</fullName>
    </recommendedName>
</protein>
<gene>
    <name evidence="2" type="ORF">F6J89_31855</name>
</gene>
<dbReference type="PANTHER" id="PTHR10742:SF410">
    <property type="entry name" value="LYSINE-SPECIFIC HISTONE DEMETHYLASE 2"/>
    <property type="match status" value="1"/>
</dbReference>
<dbReference type="Gene3D" id="1.10.405.10">
    <property type="entry name" value="Guanine Nucleotide Dissociation Inhibitor, domain 1"/>
    <property type="match status" value="1"/>
</dbReference>